<name>A0A6G1CN23_9ORYZ</name>
<sequence length="176" mass="18857">MTSALLLTGSDACDGAPWMSAVAACQQASTGGVLYQLCVRMLGTSPEAKEVTGYVVTAMNTNRELFAITEGAADKVRQDPSASEEMKTACGICMGKYDKSEVLMFGVKEHLRSCELTMDIRMDLATAAAAVDDCATLLLRAGGDQTPLHRMVLLDRDRAVLALRLAILLVPNKLQE</sequence>
<dbReference type="Proteomes" id="UP000479710">
    <property type="component" value="Unassembled WGS sequence"/>
</dbReference>
<gene>
    <name evidence="1" type="ORF">E2562_038317</name>
</gene>
<dbReference type="PANTHER" id="PTHR34838:SF3">
    <property type="entry name" value="OS08G0142100 PROTEIN"/>
    <property type="match status" value="1"/>
</dbReference>
<keyword evidence="2" id="KW-1185">Reference proteome</keyword>
<dbReference type="InterPro" id="IPR035513">
    <property type="entry name" value="Invertase/methylesterase_inhib"/>
</dbReference>
<dbReference type="EMBL" id="SPHZ02000009">
    <property type="protein sequence ID" value="KAF0901194.1"/>
    <property type="molecule type" value="Genomic_DNA"/>
</dbReference>
<proteinExistence type="predicted"/>
<dbReference type="AlphaFoldDB" id="A0A6G1CN23"/>
<dbReference type="Gene3D" id="1.20.140.40">
    <property type="entry name" value="Invertase/pectin methylesterase inhibitor family protein"/>
    <property type="match status" value="1"/>
</dbReference>
<evidence type="ECO:0008006" key="3">
    <source>
        <dbReference type="Google" id="ProtNLM"/>
    </source>
</evidence>
<organism evidence="1 2">
    <name type="scientific">Oryza meyeriana var. granulata</name>
    <dbReference type="NCBI Taxonomy" id="110450"/>
    <lineage>
        <taxon>Eukaryota</taxon>
        <taxon>Viridiplantae</taxon>
        <taxon>Streptophyta</taxon>
        <taxon>Embryophyta</taxon>
        <taxon>Tracheophyta</taxon>
        <taxon>Spermatophyta</taxon>
        <taxon>Magnoliopsida</taxon>
        <taxon>Liliopsida</taxon>
        <taxon>Poales</taxon>
        <taxon>Poaceae</taxon>
        <taxon>BOP clade</taxon>
        <taxon>Oryzoideae</taxon>
        <taxon>Oryzeae</taxon>
        <taxon>Oryzinae</taxon>
        <taxon>Oryza</taxon>
        <taxon>Oryza meyeriana</taxon>
    </lineage>
</organism>
<protein>
    <recommendedName>
        <fullName evidence="3">Pectinesterase inhibitor domain-containing protein</fullName>
    </recommendedName>
</protein>
<dbReference type="OrthoDB" id="676883at2759"/>
<dbReference type="SUPFAM" id="SSF101148">
    <property type="entry name" value="Plant invertase/pectin methylesterase inhibitor"/>
    <property type="match status" value="1"/>
</dbReference>
<evidence type="ECO:0000313" key="1">
    <source>
        <dbReference type="EMBL" id="KAF0901194.1"/>
    </source>
</evidence>
<dbReference type="PANTHER" id="PTHR34838">
    <property type="entry name" value="OS08G0142100 PROTEIN-RELATED"/>
    <property type="match status" value="1"/>
</dbReference>
<accession>A0A6G1CN23</accession>
<comment type="caution">
    <text evidence="1">The sequence shown here is derived from an EMBL/GenBank/DDBJ whole genome shotgun (WGS) entry which is preliminary data.</text>
</comment>
<evidence type="ECO:0000313" key="2">
    <source>
        <dbReference type="Proteomes" id="UP000479710"/>
    </source>
</evidence>
<reference evidence="1 2" key="1">
    <citation type="submission" date="2019-11" db="EMBL/GenBank/DDBJ databases">
        <title>Whole genome sequence of Oryza granulata.</title>
        <authorList>
            <person name="Li W."/>
        </authorList>
    </citation>
    <scope>NUCLEOTIDE SEQUENCE [LARGE SCALE GENOMIC DNA]</scope>
    <source>
        <strain evidence="2">cv. Menghai</strain>
        <tissue evidence="1">Leaf</tissue>
    </source>
</reference>